<keyword evidence="5 11" id="KW-0812">Transmembrane</keyword>
<feature type="region of interest" description="Disordered" evidence="14">
    <location>
        <begin position="49"/>
        <end position="71"/>
    </location>
</feature>
<feature type="compositionally biased region" description="Polar residues" evidence="14">
    <location>
        <begin position="51"/>
        <end position="71"/>
    </location>
</feature>
<name>A0A2U8H5K8_9RHOO</name>
<evidence type="ECO:0000313" key="18">
    <source>
        <dbReference type="EMBL" id="AWI81247.1"/>
    </source>
</evidence>
<evidence type="ECO:0000256" key="12">
    <source>
        <dbReference type="PROSITE-ProRule" id="PRU10144"/>
    </source>
</evidence>
<dbReference type="RefSeq" id="WP_108975488.1">
    <property type="nucleotide sequence ID" value="NZ_CP022188.1"/>
</dbReference>
<evidence type="ECO:0000256" key="7">
    <source>
        <dbReference type="ARBA" id="ARBA00023077"/>
    </source>
</evidence>
<feature type="chain" id="PRO_5015955803" evidence="15">
    <location>
        <begin position="27"/>
        <end position="764"/>
    </location>
</feature>
<evidence type="ECO:0000256" key="10">
    <source>
        <dbReference type="ARBA" id="ARBA00023237"/>
    </source>
</evidence>
<dbReference type="InterPro" id="IPR012910">
    <property type="entry name" value="Plug_dom"/>
</dbReference>
<dbReference type="PANTHER" id="PTHR30069:SF49">
    <property type="entry name" value="OUTER MEMBRANE PROTEIN C"/>
    <property type="match status" value="1"/>
</dbReference>
<evidence type="ECO:0000256" key="8">
    <source>
        <dbReference type="ARBA" id="ARBA00023136"/>
    </source>
</evidence>
<dbReference type="Gene3D" id="2.40.170.20">
    <property type="entry name" value="TonB-dependent receptor, beta-barrel domain"/>
    <property type="match status" value="1"/>
</dbReference>
<accession>A0A2U8H5K8</accession>
<reference evidence="18 19" key="1">
    <citation type="submission" date="2017-06" db="EMBL/GenBank/DDBJ databases">
        <title>Azoarcus sp. TSNA42 complete genome sequence.</title>
        <authorList>
            <person name="Woo J.-H."/>
            <person name="Kim H.-S."/>
        </authorList>
    </citation>
    <scope>NUCLEOTIDE SEQUENCE [LARGE SCALE GENOMIC DNA]</scope>
    <source>
        <strain evidence="18 19">TSNA42</strain>
    </source>
</reference>
<dbReference type="InterPro" id="IPR039426">
    <property type="entry name" value="TonB-dep_rcpt-like"/>
</dbReference>
<dbReference type="PANTHER" id="PTHR30069">
    <property type="entry name" value="TONB-DEPENDENT OUTER MEMBRANE RECEPTOR"/>
    <property type="match status" value="1"/>
</dbReference>
<evidence type="ECO:0000259" key="16">
    <source>
        <dbReference type="Pfam" id="PF00593"/>
    </source>
</evidence>
<organism evidence="18 19">
    <name type="scientific">Parazoarcus communis</name>
    <dbReference type="NCBI Taxonomy" id="41977"/>
    <lineage>
        <taxon>Bacteria</taxon>
        <taxon>Pseudomonadati</taxon>
        <taxon>Pseudomonadota</taxon>
        <taxon>Betaproteobacteria</taxon>
        <taxon>Rhodocyclales</taxon>
        <taxon>Zoogloeaceae</taxon>
        <taxon>Parazoarcus</taxon>
    </lineage>
</organism>
<dbReference type="SUPFAM" id="SSF56935">
    <property type="entry name" value="Porins"/>
    <property type="match status" value="1"/>
</dbReference>
<evidence type="ECO:0000256" key="4">
    <source>
        <dbReference type="ARBA" id="ARBA00022452"/>
    </source>
</evidence>
<evidence type="ECO:0000313" key="19">
    <source>
        <dbReference type="Proteomes" id="UP000244902"/>
    </source>
</evidence>
<feature type="signal peptide" evidence="15">
    <location>
        <begin position="1"/>
        <end position="26"/>
    </location>
</feature>
<evidence type="ECO:0000256" key="11">
    <source>
        <dbReference type="PROSITE-ProRule" id="PRU01360"/>
    </source>
</evidence>
<keyword evidence="3 11" id="KW-0813">Transport</keyword>
<feature type="short sequence motif" description="TonB C-terminal box" evidence="12">
    <location>
        <begin position="747"/>
        <end position="764"/>
    </location>
</feature>
<keyword evidence="4 11" id="KW-1134">Transmembrane beta strand</keyword>
<sequence>MNVIDVKPTRLTLALAMAFCAPAALAQVVAGSETAPKLDEIVVSAPGLNPLPQTRGQMNQTDVAGKRTGTSDSASLLKDVEGVSLYGAGGVSSLPAIRGLADDRLRIKVDGMDLISACGNHMNPPLSYIDPSNVSSVQVFAGITPVSLGGDSIGGTILVDSPDPEFARPGEGNLLKGEIGAFYRSNGDATGANLSATFANESLSVSYRGSTAKADNYEAGGDFKAAGLAAAGRGWLDGDEVGSSAYETSNQSLAMGYRHENHLVELKLGVQDIPEQGWPNQRMDMTGNHSEQVNLSYKGTFDWGALEARAYNETTRHEMQFGDDKLYWYGPNNVPNSDGIAGPILPGMNGRAAGMPMDTKGNNTGVSLKADIVLSERDILRVGGDVQQYRLDDWWEASGKGMSPNTFWNIRNGERDRFAVFAEWEAAWTPQWLTQFGLRHETVSMDADTVQGYSPTFSATDEAAFNAADRSKTDQNLDVAALARYTPSSTQSYEFGYAQKTRSPNLYERYAWSTNGMAMRMINMAGDGNGYVGNLDLKPEVAHTVSATADWHDANRATWGLKVTPYFTYVDNYIDAERCSSGGASCTAANLTRTDGFVYLRFVNESARLYGVDVAGHMLLGTTQAMGVFTGKGSLSYVRGKNPTTGDNLYNMMPLNARLALEQKLGSWTNTVELELVADKDKVSATRNEVETAGYGLLHLRSSYEWKQLRFDVGVENVFDRFYNHPLGGAYLGQGKTMSGTDVAWGTLVPGVGRSIYAGVTVKF</sequence>
<keyword evidence="6 15" id="KW-0732">Signal</keyword>
<evidence type="ECO:0000259" key="17">
    <source>
        <dbReference type="Pfam" id="PF07715"/>
    </source>
</evidence>
<evidence type="ECO:0000256" key="1">
    <source>
        <dbReference type="ARBA" id="ARBA00004571"/>
    </source>
</evidence>
<dbReference type="Pfam" id="PF07715">
    <property type="entry name" value="Plug"/>
    <property type="match status" value="1"/>
</dbReference>
<dbReference type="Pfam" id="PF00593">
    <property type="entry name" value="TonB_dep_Rec_b-barrel"/>
    <property type="match status" value="1"/>
</dbReference>
<dbReference type="InterPro" id="IPR037066">
    <property type="entry name" value="Plug_dom_sf"/>
</dbReference>
<keyword evidence="8 11" id="KW-0472">Membrane</keyword>
<keyword evidence="9 18" id="KW-0675">Receptor</keyword>
<dbReference type="InterPro" id="IPR000531">
    <property type="entry name" value="Beta-barrel_TonB"/>
</dbReference>
<comment type="similarity">
    <text evidence="2 11 13">Belongs to the TonB-dependent receptor family.</text>
</comment>
<evidence type="ECO:0000256" key="15">
    <source>
        <dbReference type="SAM" id="SignalP"/>
    </source>
</evidence>
<dbReference type="Proteomes" id="UP000244902">
    <property type="component" value="Chromosome"/>
</dbReference>
<dbReference type="PROSITE" id="PS01156">
    <property type="entry name" value="TONB_DEPENDENT_REC_2"/>
    <property type="match status" value="1"/>
</dbReference>
<protein>
    <submittedName>
        <fullName evidence="18">TonB-dependent receptor</fullName>
    </submittedName>
</protein>
<evidence type="ECO:0000256" key="3">
    <source>
        <dbReference type="ARBA" id="ARBA00022448"/>
    </source>
</evidence>
<dbReference type="GO" id="GO:0015344">
    <property type="term" value="F:siderophore uptake transmembrane transporter activity"/>
    <property type="evidence" value="ECO:0007669"/>
    <property type="project" value="TreeGrafter"/>
</dbReference>
<dbReference type="Gene3D" id="2.170.130.10">
    <property type="entry name" value="TonB-dependent receptor, plug domain"/>
    <property type="match status" value="1"/>
</dbReference>
<dbReference type="InterPro" id="IPR010917">
    <property type="entry name" value="TonB_rcpt_CS"/>
</dbReference>
<dbReference type="PROSITE" id="PS52016">
    <property type="entry name" value="TONB_DEPENDENT_REC_3"/>
    <property type="match status" value="1"/>
</dbReference>
<evidence type="ECO:0000256" key="9">
    <source>
        <dbReference type="ARBA" id="ARBA00023170"/>
    </source>
</evidence>
<proteinExistence type="inferred from homology"/>
<dbReference type="OrthoDB" id="5332150at2"/>
<evidence type="ECO:0000256" key="5">
    <source>
        <dbReference type="ARBA" id="ARBA00022692"/>
    </source>
</evidence>
<dbReference type="GO" id="GO:0009279">
    <property type="term" value="C:cell outer membrane"/>
    <property type="evidence" value="ECO:0007669"/>
    <property type="project" value="UniProtKB-SubCell"/>
</dbReference>
<dbReference type="GO" id="GO:0044718">
    <property type="term" value="P:siderophore transmembrane transport"/>
    <property type="evidence" value="ECO:0007669"/>
    <property type="project" value="TreeGrafter"/>
</dbReference>
<evidence type="ECO:0000256" key="6">
    <source>
        <dbReference type="ARBA" id="ARBA00022729"/>
    </source>
</evidence>
<gene>
    <name evidence="18" type="ORF">CEW87_18885</name>
</gene>
<evidence type="ECO:0000256" key="2">
    <source>
        <dbReference type="ARBA" id="ARBA00009810"/>
    </source>
</evidence>
<dbReference type="InterPro" id="IPR036942">
    <property type="entry name" value="Beta-barrel_TonB_sf"/>
</dbReference>
<keyword evidence="7 13" id="KW-0798">TonB box</keyword>
<dbReference type="EMBL" id="CP022188">
    <property type="protein sequence ID" value="AWI81247.1"/>
    <property type="molecule type" value="Genomic_DNA"/>
</dbReference>
<comment type="subcellular location">
    <subcellularLocation>
        <location evidence="1 11">Cell outer membrane</location>
        <topology evidence="1 11">Multi-pass membrane protein</topology>
    </subcellularLocation>
</comment>
<dbReference type="AlphaFoldDB" id="A0A2U8H5K8"/>
<evidence type="ECO:0000256" key="14">
    <source>
        <dbReference type="SAM" id="MobiDB-lite"/>
    </source>
</evidence>
<feature type="domain" description="TonB-dependent receptor-like beta-barrel" evidence="16">
    <location>
        <begin position="271"/>
        <end position="718"/>
    </location>
</feature>
<evidence type="ECO:0000256" key="13">
    <source>
        <dbReference type="RuleBase" id="RU003357"/>
    </source>
</evidence>
<feature type="domain" description="TonB-dependent receptor plug" evidence="17">
    <location>
        <begin position="66"/>
        <end position="156"/>
    </location>
</feature>
<keyword evidence="10 11" id="KW-0998">Cell outer membrane</keyword>